<dbReference type="Pfam" id="PF00078">
    <property type="entry name" value="RVT_1"/>
    <property type="match status" value="1"/>
</dbReference>
<dbReference type="CDD" id="cd01650">
    <property type="entry name" value="RT_nLTR_like"/>
    <property type="match status" value="1"/>
</dbReference>
<dbReference type="Gene3D" id="3.60.10.10">
    <property type="entry name" value="Endonuclease/exonuclease/phosphatase"/>
    <property type="match status" value="1"/>
</dbReference>
<name>A0A1X7T2U4_AMPQE</name>
<evidence type="ECO:0000259" key="1">
    <source>
        <dbReference type="Pfam" id="PF00078"/>
    </source>
</evidence>
<dbReference type="EnsemblMetazoa" id="Aqu2.1.08772_001">
    <property type="protein sequence ID" value="Aqu2.1.08772_001"/>
    <property type="gene ID" value="Aqu2.1.08772"/>
</dbReference>
<protein>
    <recommendedName>
        <fullName evidence="1">Reverse transcriptase domain-containing protein</fullName>
    </recommendedName>
</protein>
<proteinExistence type="predicted"/>
<reference evidence="2" key="1">
    <citation type="submission" date="2017-05" db="UniProtKB">
        <authorList>
            <consortium name="EnsemblMetazoa"/>
        </authorList>
    </citation>
    <scope>IDENTIFICATION</scope>
</reference>
<accession>A0A1X7T2U4</accession>
<sequence length="514" mass="57118">MLPCNIRGHGGIAILWHKSFDKYITVVKHPVSEQMLGILIDTGLLHLLIVSEYLSTRSGCTADFVECLDILDSCFSVYPGVHLLFGEDFNANPGPAGGPFSITSANEQGHILKRYLDRSALALELSHLALSPLTSPEEIESYSVQLTSSLLSSAQRHVKSVTRSSHLKPKWLQSLSTLHKACKIKYRVWLASGHSFNQADPHKIDYKAAEAAFRRAHRAYQRKSLTAFYDSLDPSSKDVFRTIRSHFGKLSLSTTHLILEGQKYSGSDIICGWEQYFANLSSGTDSIPDTSSIDHLVLMFQFTPHNPSDTPSFSPEEIRESILHLPKGKAMPISSEHLLHSANICAPDICNLFNSILTVGAVPSSFCKSLIIPLYKGQGKLASDPSNYRGISLTSILSKLFEKVLYPHLADTPTPLLHPLQGGFRSGFSSLHTSLVLQEGIEECKANHSKALLAFLDARKAFDTVWHSRLFFKLLQSGIAPSIWKVLYFWYSHLESAVMWDNLTSQYFPVTQGV</sequence>
<organism evidence="2">
    <name type="scientific">Amphimedon queenslandica</name>
    <name type="common">Sponge</name>
    <dbReference type="NCBI Taxonomy" id="400682"/>
    <lineage>
        <taxon>Eukaryota</taxon>
        <taxon>Metazoa</taxon>
        <taxon>Porifera</taxon>
        <taxon>Demospongiae</taxon>
        <taxon>Heteroscleromorpha</taxon>
        <taxon>Haplosclerida</taxon>
        <taxon>Niphatidae</taxon>
        <taxon>Amphimedon</taxon>
    </lineage>
</organism>
<dbReference type="InterPro" id="IPR000477">
    <property type="entry name" value="RT_dom"/>
</dbReference>
<dbReference type="InterPro" id="IPR036691">
    <property type="entry name" value="Endo/exonu/phosph_ase_sf"/>
</dbReference>
<dbReference type="AlphaFoldDB" id="A0A1X7T2U4"/>
<dbReference type="PANTHER" id="PTHR19446">
    <property type="entry name" value="REVERSE TRANSCRIPTASES"/>
    <property type="match status" value="1"/>
</dbReference>
<feature type="domain" description="Reverse transcriptase" evidence="1">
    <location>
        <begin position="385"/>
        <end position="497"/>
    </location>
</feature>
<evidence type="ECO:0000313" key="2">
    <source>
        <dbReference type="EnsemblMetazoa" id="Aqu2.1.08772_001"/>
    </source>
</evidence>
<dbReference type="eggNOG" id="KOG1075">
    <property type="taxonomic scope" value="Eukaryota"/>
</dbReference>
<dbReference type="OMA" id="NICAPDI"/>
<dbReference type="InParanoid" id="A0A1X7T2U4"/>
<dbReference type="SUPFAM" id="SSF56219">
    <property type="entry name" value="DNase I-like"/>
    <property type="match status" value="1"/>
</dbReference>